<reference evidence="1" key="2">
    <citation type="submission" date="2025-09" db="UniProtKB">
        <authorList>
            <consortium name="EnsemblPlants"/>
        </authorList>
    </citation>
    <scope>IDENTIFICATION</scope>
</reference>
<protein>
    <submittedName>
        <fullName evidence="1">Uncharacterized protein</fullName>
    </submittedName>
</protein>
<evidence type="ECO:0000313" key="1">
    <source>
        <dbReference type="EnsemblPlants" id="AVESA.00010b.r2.4CG1278140.1.CDS"/>
    </source>
</evidence>
<proteinExistence type="predicted"/>
<reference evidence="1" key="1">
    <citation type="submission" date="2021-05" db="EMBL/GenBank/DDBJ databases">
        <authorList>
            <person name="Scholz U."/>
            <person name="Mascher M."/>
            <person name="Fiebig A."/>
        </authorList>
    </citation>
    <scope>NUCLEOTIDE SEQUENCE [LARGE SCALE GENOMIC DNA]</scope>
</reference>
<sequence length="428" mass="45579">MMDRSCICSAVASSSSSINALLTPLALCSPTQASSLSKMTLLGWMHRKLRNNNDVFKEFNTGGGGACNCITGLASPEDEYFGDDAFAANHPSPLVSADDHFTFSGSGLLAIGTLGFADFNIPSDHEDNNEDCDDMTDVDVQSIDGTVDEADHDGAVTPTFTYLQQAEEAEDAAAVEKTVCTIEAVAEKDDDTPTEDDLMLVSAELEKVLGGSDIPSARVSFAMGVDCPLQGFLFGSPVCSEAESRPDKTDRDGRRTSLGELFMRTRFVDEKVALVSVAEGEDGGERDQGKQGDEDSGRHKRMKKRRVKDENGTGGGGDGELASATTKSKFKKILQIFHRKVYPESTILSRSLTKKNRKRGGGPDDDGGAGATDSPLASPKTARPRMLSLGCCTKRSFSASPGDGDGELGGSKSGHWIKTDADYLVLEL</sequence>
<dbReference type="EnsemblPlants" id="AVESA.00010b.r2.4CG1278140.1">
    <property type="protein sequence ID" value="AVESA.00010b.r2.4CG1278140.1.CDS"/>
    <property type="gene ID" value="AVESA.00010b.r2.4CG1278140"/>
</dbReference>
<accession>A0ACD5WUP4</accession>
<organism evidence="1 2">
    <name type="scientific">Avena sativa</name>
    <name type="common">Oat</name>
    <dbReference type="NCBI Taxonomy" id="4498"/>
    <lineage>
        <taxon>Eukaryota</taxon>
        <taxon>Viridiplantae</taxon>
        <taxon>Streptophyta</taxon>
        <taxon>Embryophyta</taxon>
        <taxon>Tracheophyta</taxon>
        <taxon>Spermatophyta</taxon>
        <taxon>Magnoliopsida</taxon>
        <taxon>Liliopsida</taxon>
        <taxon>Poales</taxon>
        <taxon>Poaceae</taxon>
        <taxon>BOP clade</taxon>
        <taxon>Pooideae</taxon>
        <taxon>Poodae</taxon>
        <taxon>Poeae</taxon>
        <taxon>Poeae Chloroplast Group 1 (Aveneae type)</taxon>
        <taxon>Aveninae</taxon>
        <taxon>Avena</taxon>
    </lineage>
</organism>
<evidence type="ECO:0000313" key="2">
    <source>
        <dbReference type="Proteomes" id="UP001732700"/>
    </source>
</evidence>
<keyword evidence="2" id="KW-1185">Reference proteome</keyword>
<dbReference type="Proteomes" id="UP001732700">
    <property type="component" value="Chromosome 4C"/>
</dbReference>
<name>A0ACD5WUP4_AVESA</name>